<dbReference type="SUPFAM" id="SSF51905">
    <property type="entry name" value="FAD/NAD(P)-binding domain"/>
    <property type="match status" value="1"/>
</dbReference>
<evidence type="ECO:0000256" key="3">
    <source>
        <dbReference type="ARBA" id="ARBA00008562"/>
    </source>
</evidence>
<dbReference type="GO" id="GO:0008734">
    <property type="term" value="F:L-aspartate oxidase activity"/>
    <property type="evidence" value="ECO:0007669"/>
    <property type="project" value="UniProtKB-EC"/>
</dbReference>
<evidence type="ECO:0000259" key="10">
    <source>
        <dbReference type="Pfam" id="PF00890"/>
    </source>
</evidence>
<keyword evidence="8" id="KW-0560">Oxidoreductase</keyword>
<comment type="pathway">
    <text evidence="2">Cofactor biosynthesis; NAD(+) biosynthesis; iminoaspartate from L-aspartate (oxidase route): step 1/1.</text>
</comment>
<evidence type="ECO:0000313" key="13">
    <source>
        <dbReference type="Proteomes" id="UP000284676"/>
    </source>
</evidence>
<organism evidence="12 13">
    <name type="scientific">Fusobacterium mortiferum</name>
    <dbReference type="NCBI Taxonomy" id="850"/>
    <lineage>
        <taxon>Bacteria</taxon>
        <taxon>Fusobacteriati</taxon>
        <taxon>Fusobacteriota</taxon>
        <taxon>Fusobacteriia</taxon>
        <taxon>Fusobacteriales</taxon>
        <taxon>Fusobacteriaceae</taxon>
        <taxon>Fusobacterium</taxon>
    </lineage>
</organism>
<protein>
    <recommendedName>
        <fullName evidence="4">L-aspartate oxidase</fullName>
        <ecNumber evidence="4">1.4.3.16</ecNumber>
    </recommendedName>
</protein>
<keyword evidence="5" id="KW-0285">Flavoprotein</keyword>
<comment type="cofactor">
    <cofactor evidence="1">
        <name>FAD</name>
        <dbReference type="ChEBI" id="CHEBI:57692"/>
    </cofactor>
</comment>
<dbReference type="Gene3D" id="1.20.58.100">
    <property type="entry name" value="Fumarate reductase/succinate dehydrogenase flavoprotein-like, C-terminal domain"/>
    <property type="match status" value="1"/>
</dbReference>
<dbReference type="EMBL" id="QRHL01000005">
    <property type="protein sequence ID" value="RHF73275.1"/>
    <property type="molecule type" value="Genomic_DNA"/>
</dbReference>
<feature type="domain" description="Fumarate reductase/succinate dehydrogenase flavoprotein-like C-terminal" evidence="11">
    <location>
        <begin position="443"/>
        <end position="522"/>
    </location>
</feature>
<evidence type="ECO:0000256" key="1">
    <source>
        <dbReference type="ARBA" id="ARBA00001974"/>
    </source>
</evidence>
<dbReference type="Proteomes" id="UP000284676">
    <property type="component" value="Unassembled WGS sequence"/>
</dbReference>
<dbReference type="Pfam" id="PF00890">
    <property type="entry name" value="FAD_binding_2"/>
    <property type="match status" value="2"/>
</dbReference>
<dbReference type="InterPro" id="IPR037099">
    <property type="entry name" value="Fum_R/Succ_DH_flav-like_C_sf"/>
</dbReference>
<keyword evidence="7" id="KW-0274">FAD</keyword>
<comment type="caution">
    <text evidence="12">The sequence shown here is derived from an EMBL/GenBank/DDBJ whole genome shotgun (WGS) entry which is preliminary data.</text>
</comment>
<comment type="similarity">
    <text evidence="3">Belongs to the FAD-dependent oxidoreductase 2 family. NadB subfamily.</text>
</comment>
<accession>A0A414PXH2</accession>
<proteinExistence type="inferred from homology"/>
<dbReference type="PANTHER" id="PTHR42716:SF2">
    <property type="entry name" value="L-ASPARTATE OXIDASE, CHLOROPLASTIC"/>
    <property type="match status" value="1"/>
</dbReference>
<reference evidence="12 13" key="1">
    <citation type="submission" date="2018-08" db="EMBL/GenBank/DDBJ databases">
        <title>A genome reference for cultivated species of the human gut microbiota.</title>
        <authorList>
            <person name="Zou Y."/>
            <person name="Xue W."/>
            <person name="Luo G."/>
        </authorList>
    </citation>
    <scope>NUCLEOTIDE SEQUENCE [LARGE SCALE GENOMIC DNA]</scope>
    <source>
        <strain evidence="12 13">AM25-1</strain>
    </source>
</reference>
<name>A0A414PXH2_FUSMR</name>
<dbReference type="InterPro" id="IPR003953">
    <property type="entry name" value="FAD-dep_OxRdtase_2_FAD-bd"/>
</dbReference>
<feature type="domain" description="FAD-dependent oxidoreductase 2 FAD-binding" evidence="10">
    <location>
        <begin position="338"/>
        <end position="383"/>
    </location>
</feature>
<evidence type="ECO:0000256" key="4">
    <source>
        <dbReference type="ARBA" id="ARBA00012173"/>
    </source>
</evidence>
<evidence type="ECO:0000256" key="6">
    <source>
        <dbReference type="ARBA" id="ARBA00022642"/>
    </source>
</evidence>
<evidence type="ECO:0000256" key="7">
    <source>
        <dbReference type="ARBA" id="ARBA00022827"/>
    </source>
</evidence>
<dbReference type="InterPro" id="IPR036188">
    <property type="entry name" value="FAD/NAD-bd_sf"/>
</dbReference>
<feature type="domain" description="FAD-dependent oxidoreductase 2 FAD-binding" evidence="10">
    <location>
        <begin position="11"/>
        <end position="234"/>
    </location>
</feature>
<dbReference type="InterPro" id="IPR027477">
    <property type="entry name" value="Succ_DH/fumarate_Rdtase_cat_sf"/>
</dbReference>
<evidence type="ECO:0000256" key="8">
    <source>
        <dbReference type="ARBA" id="ARBA00023002"/>
    </source>
</evidence>
<evidence type="ECO:0000256" key="2">
    <source>
        <dbReference type="ARBA" id="ARBA00004950"/>
    </source>
</evidence>
<dbReference type="InterPro" id="IPR005288">
    <property type="entry name" value="NadB"/>
</dbReference>
<dbReference type="Pfam" id="PF02910">
    <property type="entry name" value="Succ_DH_flav_C"/>
    <property type="match status" value="1"/>
</dbReference>
<dbReference type="GO" id="GO:0009435">
    <property type="term" value="P:NAD+ biosynthetic process"/>
    <property type="evidence" value="ECO:0007669"/>
    <property type="project" value="InterPro"/>
</dbReference>
<keyword evidence="6" id="KW-0662">Pyridine nucleotide biosynthesis</keyword>
<evidence type="ECO:0000259" key="11">
    <source>
        <dbReference type="Pfam" id="PF02910"/>
    </source>
</evidence>
<sequence>MKIKKEFKTEILVVGTGIAGLIATERALKKRKRVCLVTNKKLCGGASYFPLKGTLGIQVTKDKDDCERYYEDIVKMGNGMENPELIKTYISNIKNSLYLLNKIGFEPWLRKDSRPACFAKYSRDIYLINNWKKAKERCKRKLKNHRGLNILENSTLVRIVTKDKRVVGAIFQCKQNFIFVKAKVIILATGGVASNYKDSLYPEGINGIGHIAALDAGAIAQNMEFIQFIPAFLKPKYNVLFGEHTLKYCLGMYDLRNNLLLSGVDDEKNKELWIERSSYAPFSVDFKSHIIDLKIPTEGVGIKYSKELYEDKEEFYTVYLDWLKNDMGIDLLKDNIVISHFAHSCNGGLKIDEFARTGVKGLYAIGEVASIIEGANRLGGNSLGGSLVFANRAIINAVEYIKNTKSFKLKKRDIEQDFNAWIREITREDKNNLLDKKSVIKILKNITSDNLGIVRSAEKVKRLFEELKNMRESYSIEKNLKEGSLEVYLMEESIKMLALSILNREESRGAHYREDFPETSNEVVKLNVKRKNNEFIIEKVKVK</sequence>
<gene>
    <name evidence="12" type="ORF">DW663_05200</name>
</gene>
<dbReference type="Gene3D" id="3.50.50.60">
    <property type="entry name" value="FAD/NAD(P)-binding domain"/>
    <property type="match status" value="1"/>
</dbReference>
<evidence type="ECO:0000313" key="12">
    <source>
        <dbReference type="EMBL" id="RHF73275.1"/>
    </source>
</evidence>
<evidence type="ECO:0000256" key="5">
    <source>
        <dbReference type="ARBA" id="ARBA00022630"/>
    </source>
</evidence>
<dbReference type="Gene3D" id="3.90.700.10">
    <property type="entry name" value="Succinate dehydrogenase/fumarate reductase flavoprotein, catalytic domain"/>
    <property type="match status" value="1"/>
</dbReference>
<evidence type="ECO:0000256" key="9">
    <source>
        <dbReference type="ARBA" id="ARBA00048305"/>
    </source>
</evidence>
<comment type="catalytic activity">
    <reaction evidence="9">
        <text>L-aspartate + O2 = iminosuccinate + H2O2</text>
        <dbReference type="Rhea" id="RHEA:25876"/>
        <dbReference type="ChEBI" id="CHEBI:15379"/>
        <dbReference type="ChEBI" id="CHEBI:16240"/>
        <dbReference type="ChEBI" id="CHEBI:29991"/>
        <dbReference type="ChEBI" id="CHEBI:77875"/>
        <dbReference type="EC" id="1.4.3.16"/>
    </reaction>
    <physiologicalReaction direction="left-to-right" evidence="9">
        <dbReference type="Rhea" id="RHEA:25877"/>
    </physiologicalReaction>
</comment>
<dbReference type="SUPFAM" id="SSF46977">
    <property type="entry name" value="Succinate dehydrogenase/fumarate reductase flavoprotein C-terminal domain"/>
    <property type="match status" value="1"/>
</dbReference>
<dbReference type="PIRSF" id="PIRSF000171">
    <property type="entry name" value="SDHA_APRA_LASPO"/>
    <property type="match status" value="1"/>
</dbReference>
<dbReference type="AlphaFoldDB" id="A0A414PXH2"/>
<dbReference type="EC" id="1.4.3.16" evidence="4"/>
<dbReference type="InterPro" id="IPR015939">
    <property type="entry name" value="Fum_Rdtase/Succ_DH_flav-like_C"/>
</dbReference>
<dbReference type="PRINTS" id="PR00368">
    <property type="entry name" value="FADPNR"/>
</dbReference>
<dbReference type="PANTHER" id="PTHR42716">
    <property type="entry name" value="L-ASPARTATE OXIDASE"/>
    <property type="match status" value="1"/>
</dbReference>